<dbReference type="PANTHER" id="PTHR34222:SF94">
    <property type="entry name" value="CCHC-TYPE DOMAIN-CONTAINING PROTEIN"/>
    <property type="match status" value="1"/>
</dbReference>
<dbReference type="Proteomes" id="UP001454036">
    <property type="component" value="Unassembled WGS sequence"/>
</dbReference>
<evidence type="ECO:0000313" key="2">
    <source>
        <dbReference type="EMBL" id="GAA0146441.1"/>
    </source>
</evidence>
<keyword evidence="3" id="KW-1185">Reference proteome</keyword>
<dbReference type="EMBL" id="BAABME010016554">
    <property type="protein sequence ID" value="GAA0146441.1"/>
    <property type="molecule type" value="Genomic_DNA"/>
</dbReference>
<name>A0AAV3P600_LITER</name>
<feature type="compositionally biased region" description="Polar residues" evidence="1">
    <location>
        <begin position="16"/>
        <end position="26"/>
    </location>
</feature>
<dbReference type="AlphaFoldDB" id="A0AAV3P600"/>
<gene>
    <name evidence="2" type="ORF">LIER_36316</name>
</gene>
<feature type="region of interest" description="Disordered" evidence="1">
    <location>
        <begin position="171"/>
        <end position="201"/>
    </location>
</feature>
<proteinExistence type="predicted"/>
<accession>A0AAV3P600</accession>
<evidence type="ECO:0000256" key="1">
    <source>
        <dbReference type="SAM" id="MobiDB-lite"/>
    </source>
</evidence>
<organism evidence="2 3">
    <name type="scientific">Lithospermum erythrorhizon</name>
    <name type="common">Purple gromwell</name>
    <name type="synonym">Lithospermum officinale var. erythrorhizon</name>
    <dbReference type="NCBI Taxonomy" id="34254"/>
    <lineage>
        <taxon>Eukaryota</taxon>
        <taxon>Viridiplantae</taxon>
        <taxon>Streptophyta</taxon>
        <taxon>Embryophyta</taxon>
        <taxon>Tracheophyta</taxon>
        <taxon>Spermatophyta</taxon>
        <taxon>Magnoliopsida</taxon>
        <taxon>eudicotyledons</taxon>
        <taxon>Gunneridae</taxon>
        <taxon>Pentapetalae</taxon>
        <taxon>asterids</taxon>
        <taxon>lamiids</taxon>
        <taxon>Boraginales</taxon>
        <taxon>Boraginaceae</taxon>
        <taxon>Boraginoideae</taxon>
        <taxon>Lithospermeae</taxon>
        <taxon>Lithospermum</taxon>
    </lineage>
</organism>
<reference evidence="2 3" key="1">
    <citation type="submission" date="2024-01" db="EMBL/GenBank/DDBJ databases">
        <title>The complete chloroplast genome sequence of Lithospermum erythrorhizon: insights into the phylogenetic relationship among Boraginaceae species and the maternal lineages of purple gromwells.</title>
        <authorList>
            <person name="Okada T."/>
            <person name="Watanabe K."/>
        </authorList>
    </citation>
    <scope>NUCLEOTIDE SEQUENCE [LARGE SCALE GENOMIC DNA]</scope>
</reference>
<dbReference type="PANTHER" id="PTHR34222">
    <property type="entry name" value="GAG_PRE-INTEGRS DOMAIN-CONTAINING PROTEIN"/>
    <property type="match status" value="1"/>
</dbReference>
<protein>
    <submittedName>
        <fullName evidence="2">Uncharacterized protein</fullName>
    </submittedName>
</protein>
<sequence length="216" mass="24263">MSNKQVNPTPVDDPENSTPEQNNPITPTLGKVPPNPPDPDTVVVYRRIDPSSPYYLGSNDHPDEEKFLNFLYGLDAMRFGHLSSQLLAQDPTPSLDWAFQAMNQEEQLYTRNNVVKFVPEDVMTFVVNTQNKTNSEFKSRFLPNVTCTFCHRVGHEKATCFGKNGFPEWWGNQPQVRGRGGPGRTPNRGRGGAPPPRPRAAEARNFASWFFDGGKI</sequence>
<feature type="region of interest" description="Disordered" evidence="1">
    <location>
        <begin position="1"/>
        <end position="41"/>
    </location>
</feature>
<comment type="caution">
    <text evidence="2">The sequence shown here is derived from an EMBL/GenBank/DDBJ whole genome shotgun (WGS) entry which is preliminary data.</text>
</comment>
<evidence type="ECO:0000313" key="3">
    <source>
        <dbReference type="Proteomes" id="UP001454036"/>
    </source>
</evidence>